<keyword evidence="1" id="KW-0547">Nucleotide-binding</keyword>
<proteinExistence type="predicted"/>
<dbReference type="PROSITE" id="PS00107">
    <property type="entry name" value="PROTEIN_KINASE_ATP"/>
    <property type="match status" value="1"/>
</dbReference>
<feature type="binding site" evidence="1">
    <location>
        <position position="49"/>
    </location>
    <ligand>
        <name>ATP</name>
        <dbReference type="ChEBI" id="CHEBI:30616"/>
    </ligand>
</feature>
<dbReference type="AlphaFoldDB" id="A0A2J8JTY1"/>
<dbReference type="GO" id="GO:0004672">
    <property type="term" value="F:protein kinase activity"/>
    <property type="evidence" value="ECO:0007669"/>
    <property type="project" value="InterPro"/>
</dbReference>
<dbReference type="Pfam" id="PF00069">
    <property type="entry name" value="Pkinase"/>
    <property type="match status" value="1"/>
</dbReference>
<dbReference type="Gene3D" id="3.30.200.20">
    <property type="entry name" value="Phosphorylase Kinase, domain 1"/>
    <property type="match status" value="1"/>
</dbReference>
<dbReference type="FunFam" id="3.30.200.20:FF:000138">
    <property type="entry name" value="Phosphorylase b kinase gamma catalytic chain, liver/testis"/>
    <property type="match status" value="1"/>
</dbReference>
<dbReference type="PROSITE" id="PS50011">
    <property type="entry name" value="PROTEIN_KINASE_DOM"/>
    <property type="match status" value="1"/>
</dbReference>
<dbReference type="SUPFAM" id="SSF56112">
    <property type="entry name" value="Protein kinase-like (PK-like)"/>
    <property type="match status" value="1"/>
</dbReference>
<comment type="caution">
    <text evidence="3">The sequence shown here is derived from an EMBL/GenBank/DDBJ whole genome shotgun (WGS) entry which is preliminary data.</text>
</comment>
<feature type="domain" description="Protein kinase" evidence="2">
    <location>
        <begin position="20"/>
        <end position="88"/>
    </location>
</feature>
<organism evidence="3 4">
    <name type="scientific">Pan troglodytes</name>
    <name type="common">Chimpanzee</name>
    <dbReference type="NCBI Taxonomy" id="9598"/>
    <lineage>
        <taxon>Eukaryota</taxon>
        <taxon>Metazoa</taxon>
        <taxon>Chordata</taxon>
        <taxon>Craniata</taxon>
        <taxon>Vertebrata</taxon>
        <taxon>Euteleostomi</taxon>
        <taxon>Mammalia</taxon>
        <taxon>Eutheria</taxon>
        <taxon>Euarchontoglires</taxon>
        <taxon>Primates</taxon>
        <taxon>Haplorrhini</taxon>
        <taxon>Catarrhini</taxon>
        <taxon>Hominidae</taxon>
        <taxon>Pan</taxon>
    </lineage>
</organism>
<dbReference type="InterPro" id="IPR011009">
    <property type="entry name" value="Kinase-like_dom_sf"/>
</dbReference>
<protein>
    <submittedName>
        <fullName evidence="3">PHKG1 isoform 6</fullName>
    </submittedName>
</protein>
<keyword evidence="1" id="KW-0067">ATP-binding</keyword>
<dbReference type="GO" id="GO:0005524">
    <property type="term" value="F:ATP binding"/>
    <property type="evidence" value="ECO:0007669"/>
    <property type="project" value="UniProtKB-UniRule"/>
</dbReference>
<evidence type="ECO:0000256" key="1">
    <source>
        <dbReference type="PROSITE-ProRule" id="PRU10141"/>
    </source>
</evidence>
<evidence type="ECO:0000313" key="4">
    <source>
        <dbReference type="Proteomes" id="UP000236370"/>
    </source>
</evidence>
<evidence type="ECO:0000259" key="2">
    <source>
        <dbReference type="PROSITE" id="PS50011"/>
    </source>
</evidence>
<dbReference type="InterPro" id="IPR017441">
    <property type="entry name" value="Protein_kinase_ATP_BS"/>
</dbReference>
<name>A0A2J8JTY1_PANTR</name>
<evidence type="ECO:0000313" key="3">
    <source>
        <dbReference type="EMBL" id="PNI26230.1"/>
    </source>
</evidence>
<dbReference type="EMBL" id="NBAG03000425">
    <property type="protein sequence ID" value="PNI26230.1"/>
    <property type="molecule type" value="Genomic_DNA"/>
</dbReference>
<dbReference type="Proteomes" id="UP000236370">
    <property type="component" value="Unassembled WGS sequence"/>
</dbReference>
<sequence>MTRDEALPDSHSAQDFYENYEPKEILGRGVSSVVRRCIHKPTSQEYAVKVIDVTGGGSFSPEEVRELREATLKEVDILRKVSGHPNIR</sequence>
<accession>A0A2J8JTY1</accession>
<gene>
    <name evidence="3" type="ORF">CK820_G0044377</name>
</gene>
<dbReference type="SMR" id="A0A2J8JTY1"/>
<dbReference type="InterPro" id="IPR000719">
    <property type="entry name" value="Prot_kinase_dom"/>
</dbReference>
<reference evidence="3 4" key="1">
    <citation type="submission" date="2017-12" db="EMBL/GenBank/DDBJ databases">
        <title>High-resolution comparative analysis of great ape genomes.</title>
        <authorList>
            <person name="Pollen A."/>
            <person name="Hastie A."/>
            <person name="Hormozdiari F."/>
            <person name="Dougherty M."/>
            <person name="Liu R."/>
            <person name="Chaisson M."/>
            <person name="Hoppe E."/>
            <person name="Hill C."/>
            <person name="Pang A."/>
            <person name="Hillier L."/>
            <person name="Baker C."/>
            <person name="Armstrong J."/>
            <person name="Shendure J."/>
            <person name="Paten B."/>
            <person name="Wilson R."/>
            <person name="Chao H."/>
            <person name="Schneider V."/>
            <person name="Ventura M."/>
            <person name="Kronenberg Z."/>
            <person name="Murali S."/>
            <person name="Gordon D."/>
            <person name="Cantsilieris S."/>
            <person name="Munson K."/>
            <person name="Nelson B."/>
            <person name="Raja A."/>
            <person name="Underwood J."/>
            <person name="Diekhans M."/>
            <person name="Fiddes I."/>
            <person name="Haussler D."/>
            <person name="Eichler E."/>
        </authorList>
    </citation>
    <scope>NUCLEOTIDE SEQUENCE [LARGE SCALE GENOMIC DNA]</scope>
    <source>
        <strain evidence="3">Yerkes chimp pedigree #C0471</strain>
    </source>
</reference>